<accession>A0AAP9SGT9</accession>
<dbReference type="Gene3D" id="3.10.450.40">
    <property type="match status" value="1"/>
</dbReference>
<gene>
    <name evidence="2" type="ORF">G4D54_20645</name>
</gene>
<dbReference type="EMBL" id="CP048838">
    <property type="protein sequence ID" value="QJA05250.1"/>
    <property type="molecule type" value="Genomic_DNA"/>
</dbReference>
<evidence type="ECO:0000259" key="1">
    <source>
        <dbReference type="Pfam" id="PF04965"/>
    </source>
</evidence>
<dbReference type="Proteomes" id="UP000503330">
    <property type="component" value="Chromosome"/>
</dbReference>
<dbReference type="AlphaFoldDB" id="A0AAP9SGT9"/>
<feature type="domain" description="IraD/Gp25-like" evidence="1">
    <location>
        <begin position="2"/>
        <end position="78"/>
    </location>
</feature>
<reference evidence="2 3" key="1">
    <citation type="submission" date="2020-02" db="EMBL/GenBank/DDBJ databases">
        <authorList>
            <person name="Kociolek L.K."/>
            <person name="Ozer E.A."/>
        </authorList>
    </citation>
    <scope>NUCLEOTIDE SEQUENCE [LARGE SCALE GENOMIC DNA]</scope>
    <source>
        <strain evidence="2 3">ATCC 14501</strain>
    </source>
</reference>
<name>A0AAP9SGT9_CLOIN</name>
<proteinExistence type="predicted"/>
<evidence type="ECO:0000313" key="3">
    <source>
        <dbReference type="Proteomes" id="UP000503330"/>
    </source>
</evidence>
<sequence>MRNSVFLILSTHVQERWMLPSFGSRLKDYVFENQSVETEEMIRREIIASLHTWEPRITDIEVDFQREDAVLLITISYLCTEHSKRDALQYPLALESG</sequence>
<dbReference type="InterPro" id="IPR007048">
    <property type="entry name" value="IraD/Gp25-like"/>
</dbReference>
<evidence type="ECO:0000313" key="2">
    <source>
        <dbReference type="EMBL" id="QJA05250.1"/>
    </source>
</evidence>
<dbReference type="SUPFAM" id="SSF160719">
    <property type="entry name" value="gpW/gp25-like"/>
    <property type="match status" value="1"/>
</dbReference>
<protein>
    <submittedName>
        <fullName evidence="2">GPW/gp25 family protein</fullName>
    </submittedName>
</protein>
<dbReference type="Pfam" id="PF04965">
    <property type="entry name" value="GPW_gp25"/>
    <property type="match status" value="1"/>
</dbReference>
<organism evidence="2 3">
    <name type="scientific">Clostridium innocuum</name>
    <dbReference type="NCBI Taxonomy" id="1522"/>
    <lineage>
        <taxon>Bacteria</taxon>
        <taxon>Bacillati</taxon>
        <taxon>Bacillota</taxon>
        <taxon>Clostridia</taxon>
        <taxon>Eubacteriales</taxon>
        <taxon>Clostridiaceae</taxon>
        <taxon>Clostridium</taxon>
    </lineage>
</organism>